<reference evidence="4 5" key="1">
    <citation type="journal article" date="2005" name="Nature">
        <title>The map-based sequence of the rice genome.</title>
        <authorList>
            <consortium name="International rice genome sequencing project (IRGSP)"/>
            <person name="Matsumoto T."/>
            <person name="Wu J."/>
            <person name="Kanamori H."/>
            <person name="Katayose Y."/>
            <person name="Fujisawa M."/>
            <person name="Namiki N."/>
            <person name="Mizuno H."/>
            <person name="Yamamoto K."/>
            <person name="Antonio B.A."/>
            <person name="Baba T."/>
            <person name="Sakata K."/>
            <person name="Nagamura Y."/>
            <person name="Aoki H."/>
            <person name="Arikawa K."/>
            <person name="Arita K."/>
            <person name="Bito T."/>
            <person name="Chiden Y."/>
            <person name="Fujitsuka N."/>
            <person name="Fukunaka R."/>
            <person name="Hamada M."/>
            <person name="Harada C."/>
            <person name="Hayashi A."/>
            <person name="Hijishita S."/>
            <person name="Honda M."/>
            <person name="Hosokawa S."/>
            <person name="Ichikawa Y."/>
            <person name="Idonuma A."/>
            <person name="Iijima M."/>
            <person name="Ikeda M."/>
            <person name="Ikeno M."/>
            <person name="Ito K."/>
            <person name="Ito S."/>
            <person name="Ito T."/>
            <person name="Ito Y."/>
            <person name="Ito Y."/>
            <person name="Iwabuchi A."/>
            <person name="Kamiya K."/>
            <person name="Karasawa W."/>
            <person name="Kurita K."/>
            <person name="Katagiri S."/>
            <person name="Kikuta A."/>
            <person name="Kobayashi H."/>
            <person name="Kobayashi N."/>
            <person name="Machita K."/>
            <person name="Maehara T."/>
            <person name="Masukawa M."/>
            <person name="Mizubayashi T."/>
            <person name="Mukai Y."/>
            <person name="Nagasaki H."/>
            <person name="Nagata Y."/>
            <person name="Naito S."/>
            <person name="Nakashima M."/>
            <person name="Nakama Y."/>
            <person name="Nakamichi Y."/>
            <person name="Nakamura M."/>
            <person name="Meguro A."/>
            <person name="Negishi M."/>
            <person name="Ohta I."/>
            <person name="Ohta T."/>
            <person name="Okamoto M."/>
            <person name="Ono N."/>
            <person name="Saji S."/>
            <person name="Sakaguchi M."/>
            <person name="Sakai K."/>
            <person name="Shibata M."/>
            <person name="Shimokawa T."/>
            <person name="Song J."/>
            <person name="Takazaki Y."/>
            <person name="Terasawa K."/>
            <person name="Tsugane M."/>
            <person name="Tsuji K."/>
            <person name="Ueda S."/>
            <person name="Waki K."/>
            <person name="Yamagata H."/>
            <person name="Yamamoto M."/>
            <person name="Yamamoto S."/>
            <person name="Yamane H."/>
            <person name="Yoshiki S."/>
            <person name="Yoshihara R."/>
            <person name="Yukawa K."/>
            <person name="Zhong H."/>
            <person name="Yano M."/>
            <person name="Yuan Q."/>
            <person name="Ouyang S."/>
            <person name="Liu J."/>
            <person name="Jones K.M."/>
            <person name="Gansberger K."/>
            <person name="Moffat K."/>
            <person name="Hill J."/>
            <person name="Bera J."/>
            <person name="Fadrosh D."/>
            <person name="Jin S."/>
            <person name="Johri S."/>
            <person name="Kim M."/>
            <person name="Overton L."/>
            <person name="Reardon M."/>
            <person name="Tsitrin T."/>
            <person name="Vuong H."/>
            <person name="Weaver B."/>
            <person name="Ciecko A."/>
            <person name="Tallon L."/>
            <person name="Jackson J."/>
            <person name="Pai G."/>
            <person name="Aken S.V."/>
            <person name="Utterback T."/>
            <person name="Reidmuller S."/>
            <person name="Feldblyum T."/>
            <person name="Hsiao J."/>
            <person name="Zismann V."/>
            <person name="Iobst S."/>
            <person name="de Vazeille A.R."/>
            <person name="Buell C.R."/>
            <person name="Ying K."/>
            <person name="Li Y."/>
            <person name="Lu T."/>
            <person name="Huang Y."/>
            <person name="Zhao Q."/>
            <person name="Feng Q."/>
            <person name="Zhang L."/>
            <person name="Zhu J."/>
            <person name="Weng Q."/>
            <person name="Mu J."/>
            <person name="Lu Y."/>
            <person name="Fan D."/>
            <person name="Liu Y."/>
            <person name="Guan J."/>
            <person name="Zhang Y."/>
            <person name="Yu S."/>
            <person name="Liu X."/>
            <person name="Zhang Y."/>
            <person name="Hong G."/>
            <person name="Han B."/>
            <person name="Choisne N."/>
            <person name="Demange N."/>
            <person name="Orjeda G."/>
            <person name="Samain S."/>
            <person name="Cattolico L."/>
            <person name="Pelletier E."/>
            <person name="Couloux A."/>
            <person name="Segurens B."/>
            <person name="Wincker P."/>
            <person name="D'Hont A."/>
            <person name="Scarpelli C."/>
            <person name="Weissenbach J."/>
            <person name="Salanoubat M."/>
            <person name="Quetier F."/>
            <person name="Yu Y."/>
            <person name="Kim H.R."/>
            <person name="Rambo T."/>
            <person name="Currie J."/>
            <person name="Collura K."/>
            <person name="Luo M."/>
            <person name="Yang T."/>
            <person name="Ammiraju J.S.S."/>
            <person name="Engler F."/>
            <person name="Soderlund C."/>
            <person name="Wing R.A."/>
            <person name="Palmer L.E."/>
            <person name="de la Bastide M."/>
            <person name="Spiegel L."/>
            <person name="Nascimento L."/>
            <person name="Zutavern T."/>
            <person name="O'Shaughnessy A."/>
            <person name="Dike S."/>
            <person name="Dedhia N."/>
            <person name="Preston R."/>
            <person name="Balija V."/>
            <person name="McCombie W.R."/>
            <person name="Chow T."/>
            <person name="Chen H."/>
            <person name="Chung M."/>
            <person name="Chen C."/>
            <person name="Shaw J."/>
            <person name="Wu H."/>
            <person name="Hsiao K."/>
            <person name="Chao Y."/>
            <person name="Chu M."/>
            <person name="Cheng C."/>
            <person name="Hour A."/>
            <person name="Lee P."/>
            <person name="Lin S."/>
            <person name="Lin Y."/>
            <person name="Liou J."/>
            <person name="Liu S."/>
            <person name="Hsing Y."/>
            <person name="Raghuvanshi S."/>
            <person name="Mohanty A."/>
            <person name="Bharti A.K."/>
            <person name="Gaur A."/>
            <person name="Gupta V."/>
            <person name="Kumar D."/>
            <person name="Ravi V."/>
            <person name="Vij S."/>
            <person name="Kapur A."/>
            <person name="Khurana P."/>
            <person name="Khurana P."/>
            <person name="Khurana J.P."/>
            <person name="Tyagi A.K."/>
            <person name="Gaikwad K."/>
            <person name="Singh A."/>
            <person name="Dalal V."/>
            <person name="Srivastava S."/>
            <person name="Dixit A."/>
            <person name="Pal A.K."/>
            <person name="Ghazi I.A."/>
            <person name="Yadav M."/>
            <person name="Pandit A."/>
            <person name="Bhargava A."/>
            <person name="Sureshbabu K."/>
            <person name="Batra K."/>
            <person name="Sharma T.R."/>
            <person name="Mohapatra T."/>
            <person name="Singh N.K."/>
            <person name="Messing J."/>
            <person name="Nelson A.B."/>
            <person name="Fuks G."/>
            <person name="Kavchok S."/>
            <person name="Keizer G."/>
            <person name="Linton E."/>
            <person name="Llaca V."/>
            <person name="Song R."/>
            <person name="Tanyolac B."/>
            <person name="Young S."/>
            <person name="Ho-Il K."/>
            <person name="Hahn J.H."/>
            <person name="Sangsakoo G."/>
            <person name="Vanavichit A."/>
            <person name="de Mattos Luiz.A.T."/>
            <person name="Zimmer P.D."/>
            <person name="Malone G."/>
            <person name="Dellagostin O."/>
            <person name="de Oliveira A.C."/>
            <person name="Bevan M."/>
            <person name="Bancroft I."/>
            <person name="Minx P."/>
            <person name="Cordum H."/>
            <person name="Wilson R."/>
            <person name="Cheng Z."/>
            <person name="Jin W."/>
            <person name="Jiang J."/>
            <person name="Leong S.A."/>
            <person name="Iwama H."/>
            <person name="Gojobori T."/>
            <person name="Itoh T."/>
            <person name="Niimura Y."/>
            <person name="Fujii Y."/>
            <person name="Habara T."/>
            <person name="Sakai H."/>
            <person name="Sato Y."/>
            <person name="Wilson G."/>
            <person name="Kumar K."/>
            <person name="McCouch S."/>
            <person name="Juretic N."/>
            <person name="Hoen D."/>
            <person name="Wright S."/>
            <person name="Bruskiewich R."/>
            <person name="Bureau T."/>
            <person name="Miyao A."/>
            <person name="Hirochika H."/>
            <person name="Nishikawa T."/>
            <person name="Kadowaki K."/>
            <person name="Sugiura M."/>
            <person name="Burr B."/>
            <person name="Sasaki T."/>
        </authorList>
    </citation>
    <scope>NUCLEOTIDE SEQUENCE [LARGE SCALE GENOMIC DNA]</scope>
    <source>
        <strain evidence="5">cv. Nipponbare</strain>
    </source>
</reference>
<organism evidence="4 5">
    <name type="scientific">Oryza sativa subsp. japonica</name>
    <name type="common">Rice</name>
    <dbReference type="NCBI Taxonomy" id="39947"/>
    <lineage>
        <taxon>Eukaryota</taxon>
        <taxon>Viridiplantae</taxon>
        <taxon>Streptophyta</taxon>
        <taxon>Embryophyta</taxon>
        <taxon>Tracheophyta</taxon>
        <taxon>Spermatophyta</taxon>
        <taxon>Magnoliopsida</taxon>
        <taxon>Liliopsida</taxon>
        <taxon>Poales</taxon>
        <taxon>Poaceae</taxon>
        <taxon>BOP clade</taxon>
        <taxon>Oryzoideae</taxon>
        <taxon>Oryzeae</taxon>
        <taxon>Oryzinae</taxon>
        <taxon>Oryza</taxon>
        <taxon>Oryza sativa</taxon>
    </lineage>
</organism>
<evidence type="ECO:0000313" key="5">
    <source>
        <dbReference type="Proteomes" id="UP000000763"/>
    </source>
</evidence>
<comment type="catalytic activity">
    <reaction evidence="1">
        <text>ATP + H2O = ADP + phosphate + H(+)</text>
        <dbReference type="Rhea" id="RHEA:13065"/>
        <dbReference type="ChEBI" id="CHEBI:15377"/>
        <dbReference type="ChEBI" id="CHEBI:15378"/>
        <dbReference type="ChEBI" id="CHEBI:30616"/>
        <dbReference type="ChEBI" id="CHEBI:43474"/>
        <dbReference type="ChEBI" id="CHEBI:456216"/>
        <dbReference type="EC" id="5.6.2.3"/>
    </reaction>
</comment>
<dbReference type="GO" id="GO:0016887">
    <property type="term" value="F:ATP hydrolysis activity"/>
    <property type="evidence" value="ECO:0007669"/>
    <property type="project" value="RHEA"/>
</dbReference>
<protein>
    <recommendedName>
        <fullName evidence="1">ATP-dependent DNA helicase</fullName>
        <ecNumber evidence="1">5.6.2.3</ecNumber>
    </recommendedName>
</protein>
<keyword evidence="1" id="KW-0547">Nucleotide-binding</keyword>
<sequence length="1671" mass="188119">MAYGGDGIGCCSLLHYAESPMTMARRWFAALLDWGFSVGVFTWGRQGFASLVYCSQSCRMERSRSLCICPQKRVYDESSSCYAANERSVLAASSSCPIDEPSSSCACAERPMFIGGSSFSIEAIPYSPSVRFSYSILKDYMEILKATYPERSYYGGPDYQCNHCGALFWYQERVVSQSSHRAKRIAYNLCCRGGKISLPVHRPFPPILQSLIRFDGGACSSSFMRLIRQYNSLFAFTSLGANIDRSINTGHGPYVFRINGVVHHRIGSLLPSPGRRPEYAQLYIYDTTNKLQNRLNIFDHADSAVDVPDPAIVQELISMLNQCNPLVQQFRLARDKLLSPSAPEIAIKLIGSGHSQGDRYCLPTASELAALIVPGTSSEISKFDVVVQKHSSELSQLSPIHPALMSLQYPLLFPYGDVGFRTGIKLREVDDHPPGSRDEVSILEYYRLSDQLAVNAFSCIETSRLNFHTLSQKKLRSETHQGISDAVARGDTNGKDVGIKAIRFELGQKPNDRSDMVTRVYHMKLDEYITYIKIGQAFGPIQADPSPAFIDSLISAEIPDIGIDKFGFGLVDEFMIHGPCGEHNPHSPCMKDGRCSKGYPKQFCDVTSIDDDGYPIYRRRNNGRYVVKNGVKLDNRWVVPYNLALLKKFQGHINVEWCNKTYLIKYLFKYVNKGSDCTAFAFKQKDSEEANTSSANNGGIDEVMQYIKSRYLSTCESYWRLYGFEIHGRTPSVERLVVHLPNMQFVTYHEEADLEEVIEDPDSSRTMLTEWFVANQRHIFARDLTYCEFPSKFNWDSDKKVWTKRKRGTKIGRLRHIHPSAGEPFYLRMLLMVARGCMTFEDVRTYQGVTYSTYREACQARGLIGDDAEWDHLFEEAVIWATAYQLRNLFMTVLAHCDVGDVRVLFDKYWKYMADDFAYKLTKALGVQRRAIPDVMLQNTLLKELDGIFSNNGLSISSFDLPTPAECSDTSAGNMLILEELSFNQGSLHEESMSMYASLNDDQKKIYDKVFDRLAHKEKCIFFISGHGGTGKTFLWNAIMARLRSRGEVVLAVASSGVAALLMPGGRTTHSRFRIPIDIHDQSMCGVRRGTILEDLIKKASLIIWDEAPMTNKLCFEALDRTLRDIQSADDASNVHKPFGGKAILLGGDFRQVLPVIQQGTRADVVAASLVALWNHVEVLHLTINMRLHNPSLSQQAKDELAEFAKWVLDIGEGRVPMDRRQGEVEKTWIQIPEELLLTPHGDKITAIIDAVYPYFQTNYDCIPYLAQRAIVCPVNAVVDEVNDMMLAKVPGEAKDYLSSDTIANTLEKAADFDLLYPIEFLNSISINNFPEHHISLKIGSAVVLLRNINQSLGLCNGTRLLVTRLGDFIFEGKIMTGTNIGQLVCIPRIVLSGNSPKWPFTLQRRQFPIRLCYAMTINKCQGQTLGNVGVYLKNPVFTHGQLYVAVSRATSKEGLKLLIEDDDGNPCSTTKNIMDYSLLKDVTQESHRWRVRVRATRFSEFTIANEPDKILRLDLVLLDEQFKPLLKEGAVYYIKYFEVAEARPQYRPVDRLLMAKFTAHTTVIEDTRPPSTFPSYACKILSFDELRARAYKKDILSDAIGIMTTIGPKQTVSCAGVMKVVLNVHITNGRETAVVALWGPHATQFHAENLQQQADNGPVVMLFVGLTVKF</sequence>
<evidence type="ECO:0000259" key="2">
    <source>
        <dbReference type="Pfam" id="PF05970"/>
    </source>
</evidence>
<comment type="cofactor">
    <cofactor evidence="1">
        <name>Mg(2+)</name>
        <dbReference type="ChEBI" id="CHEBI:18420"/>
    </cofactor>
</comment>
<dbReference type="GO" id="GO:0000723">
    <property type="term" value="P:telomere maintenance"/>
    <property type="evidence" value="ECO:0007669"/>
    <property type="project" value="InterPro"/>
</dbReference>
<dbReference type="CDD" id="cd04480">
    <property type="entry name" value="RPA1_DBD_A_like"/>
    <property type="match status" value="1"/>
</dbReference>
<dbReference type="CDD" id="cd18809">
    <property type="entry name" value="SF1_C_RecD"/>
    <property type="match status" value="1"/>
</dbReference>
<dbReference type="CDD" id="cd04481">
    <property type="entry name" value="RPA1_DBD_B_like"/>
    <property type="match status" value="1"/>
</dbReference>
<feature type="domain" description="DNA helicase Pif1-like DEAD-box helicase" evidence="2">
    <location>
        <begin position="999"/>
        <end position="1219"/>
    </location>
</feature>
<dbReference type="InterPro" id="IPR012340">
    <property type="entry name" value="NA-bd_OB-fold"/>
</dbReference>
<dbReference type="Pfam" id="PF21530">
    <property type="entry name" value="Pif1_2B_dom"/>
    <property type="match status" value="1"/>
</dbReference>
<dbReference type="GO" id="GO:0043139">
    <property type="term" value="F:5'-3' DNA helicase activity"/>
    <property type="evidence" value="ECO:0007669"/>
    <property type="project" value="UniProtKB-EC"/>
</dbReference>
<feature type="domain" description="DNA helicase Pif1-like 2B" evidence="3">
    <location>
        <begin position="1320"/>
        <end position="1366"/>
    </location>
</feature>
<keyword evidence="1" id="KW-0378">Hydrolase</keyword>
<dbReference type="InterPro" id="IPR027417">
    <property type="entry name" value="P-loop_NTPase"/>
</dbReference>
<keyword evidence="1" id="KW-0233">DNA recombination</keyword>
<dbReference type="KEGG" id="dosa:Os01g0630700"/>
<evidence type="ECO:0000259" key="3">
    <source>
        <dbReference type="Pfam" id="PF21530"/>
    </source>
</evidence>
<dbReference type="Gene3D" id="2.40.50.140">
    <property type="entry name" value="Nucleic acid-binding proteins"/>
    <property type="match status" value="2"/>
</dbReference>
<evidence type="ECO:0000313" key="4">
    <source>
        <dbReference type="EMBL" id="BAH91204.1"/>
    </source>
</evidence>
<evidence type="ECO:0000256" key="1">
    <source>
        <dbReference type="RuleBase" id="RU363044"/>
    </source>
</evidence>
<name>C7IXG0_ORYSJ</name>
<dbReference type="FunFam" id="3.40.50.300:FF:002884">
    <property type="entry name" value="ATP-dependent DNA helicase"/>
    <property type="match status" value="1"/>
</dbReference>
<dbReference type="SUPFAM" id="SSF52540">
    <property type="entry name" value="P-loop containing nucleoside triphosphate hydrolases"/>
    <property type="match status" value="2"/>
</dbReference>
<dbReference type="Gene3D" id="3.40.50.300">
    <property type="entry name" value="P-loop containing nucleotide triphosphate hydrolases"/>
    <property type="match status" value="2"/>
</dbReference>
<dbReference type="SUPFAM" id="SSF50249">
    <property type="entry name" value="Nucleic acid-binding proteins"/>
    <property type="match status" value="2"/>
</dbReference>
<dbReference type="EC" id="5.6.2.3" evidence="1"/>
<dbReference type="EMBL" id="AP008207">
    <property type="protein sequence ID" value="BAH91204.1"/>
    <property type="molecule type" value="Genomic_DNA"/>
</dbReference>
<keyword evidence="1" id="KW-0227">DNA damage</keyword>
<proteinExistence type="inferred from homology"/>
<accession>C7IXG0</accession>
<comment type="similarity">
    <text evidence="1">Belongs to the helicase family.</text>
</comment>
<dbReference type="GO" id="GO:0006281">
    <property type="term" value="P:DNA repair"/>
    <property type="evidence" value="ECO:0007669"/>
    <property type="project" value="UniProtKB-KW"/>
</dbReference>
<dbReference type="InterPro" id="IPR049163">
    <property type="entry name" value="Pif1-like_2B_dom"/>
</dbReference>
<gene>
    <name evidence="4" type="ordered locus">Os01g0630700</name>
</gene>
<dbReference type="Pfam" id="PF05970">
    <property type="entry name" value="PIF1"/>
    <property type="match status" value="1"/>
</dbReference>
<keyword evidence="1" id="KW-0234">DNA repair</keyword>
<keyword evidence="1" id="KW-0347">Helicase</keyword>
<dbReference type="PANTHER" id="PTHR10492:SF90">
    <property type="entry name" value="ATP-DEPENDENT DNA HELICASE"/>
    <property type="match status" value="1"/>
</dbReference>
<dbReference type="GO" id="GO:0006310">
    <property type="term" value="P:DNA recombination"/>
    <property type="evidence" value="ECO:0007669"/>
    <property type="project" value="UniProtKB-KW"/>
</dbReference>
<dbReference type="Proteomes" id="UP000000763">
    <property type="component" value="Chromosome 1"/>
</dbReference>
<dbReference type="GO" id="GO:0005524">
    <property type="term" value="F:ATP binding"/>
    <property type="evidence" value="ECO:0007669"/>
    <property type="project" value="UniProtKB-KW"/>
</dbReference>
<reference evidence="5" key="2">
    <citation type="journal article" date="2008" name="Nucleic Acids Res.">
        <title>The rice annotation project database (RAP-DB): 2008 update.</title>
        <authorList>
            <consortium name="The rice annotation project (RAP)"/>
        </authorList>
    </citation>
    <scope>GENOME REANNOTATION</scope>
    <source>
        <strain evidence="5">cv. Nipponbare</strain>
    </source>
</reference>
<dbReference type="PANTHER" id="PTHR10492">
    <property type="match status" value="1"/>
</dbReference>
<keyword evidence="1" id="KW-0067">ATP-binding</keyword>
<dbReference type="InterPro" id="IPR010285">
    <property type="entry name" value="DNA_helicase_pif1-like_DEAD"/>
</dbReference>